<dbReference type="PANTHER" id="PTHR30006:SF2">
    <property type="entry name" value="ABC TRANSPORTER SUBSTRATE-BINDING PROTEIN"/>
    <property type="match status" value="1"/>
</dbReference>
<keyword evidence="1 2" id="KW-0732">Signal</keyword>
<dbReference type="EMBL" id="LR134476">
    <property type="protein sequence ID" value="VEI13500.1"/>
    <property type="molecule type" value="Genomic_DNA"/>
</dbReference>
<evidence type="ECO:0000313" key="4">
    <source>
        <dbReference type="Proteomes" id="UP000269542"/>
    </source>
</evidence>
<keyword evidence="4" id="KW-1185">Reference proteome</keyword>
<proteinExistence type="predicted"/>
<evidence type="ECO:0000256" key="1">
    <source>
        <dbReference type="ARBA" id="ARBA00022729"/>
    </source>
</evidence>
<sequence length="390" mass="42211">MTSSIFKRAIALVVPLAMLTACAGGGGSEDGGNTADGGGVDSVKSQVDEDFDLDALVEAAKAEGPITIYDNSSAVEDMAAAFTEKYGIQATGVKVDSAEVLEMVTREAESGNVQGDVIAIQDLPALANNLIPAGHVYSWIPGDLVDDIESTQRDPLIMINDPNFWSYNTEVYDTCPVDNVWAFTDEEWNGKISIEDPAGANKILDWFSEMDQFLQDDMKAAYKDHYGKDYEGENAVRDWVEGLAGNNPILTDSNEDISAAVGSPGQTEPPMGLMASSKFRNVEEKGYHQGVCEGIEPFVGIAAPKPIVIASNTKNPNAAKLFVHFAMTEEGIAPQIGDGKYSSNTAITQPEDPSNAAKHRENVFFFDNAGADTDWKTRQDWQDFWRLSAK</sequence>
<evidence type="ECO:0000256" key="2">
    <source>
        <dbReference type="SAM" id="SignalP"/>
    </source>
</evidence>
<dbReference type="PROSITE" id="PS51257">
    <property type="entry name" value="PROKAR_LIPOPROTEIN"/>
    <property type="match status" value="1"/>
</dbReference>
<dbReference type="Gene3D" id="3.40.190.10">
    <property type="entry name" value="Periplasmic binding protein-like II"/>
    <property type="match status" value="2"/>
</dbReference>
<evidence type="ECO:0000313" key="3">
    <source>
        <dbReference type="EMBL" id="VEI13500.1"/>
    </source>
</evidence>
<protein>
    <submittedName>
        <fullName evidence="3">Maltose-binding periplasmic proteins/domains</fullName>
    </submittedName>
</protein>
<name>A0A448PF13_9ACTO</name>
<accession>A0A448PF13</accession>
<gene>
    <name evidence="3" type="ORF">NCTC13354_01215</name>
</gene>
<dbReference type="SUPFAM" id="SSF53850">
    <property type="entry name" value="Periplasmic binding protein-like II"/>
    <property type="match status" value="1"/>
</dbReference>
<dbReference type="InterPro" id="IPR006059">
    <property type="entry name" value="SBP"/>
</dbReference>
<reference evidence="3 4" key="1">
    <citation type="submission" date="2018-12" db="EMBL/GenBank/DDBJ databases">
        <authorList>
            <consortium name="Pathogen Informatics"/>
        </authorList>
    </citation>
    <scope>NUCLEOTIDE SEQUENCE [LARGE SCALE GENOMIC DNA]</scope>
    <source>
        <strain evidence="3 4">NCTC13354</strain>
    </source>
</reference>
<dbReference type="PANTHER" id="PTHR30006">
    <property type="entry name" value="THIAMINE-BINDING PERIPLASMIC PROTEIN-RELATED"/>
    <property type="match status" value="1"/>
</dbReference>
<feature type="signal peptide" evidence="2">
    <location>
        <begin position="1"/>
        <end position="23"/>
    </location>
</feature>
<dbReference type="AlphaFoldDB" id="A0A448PF13"/>
<dbReference type="Proteomes" id="UP000269542">
    <property type="component" value="Chromosome"/>
</dbReference>
<dbReference type="Pfam" id="PF13416">
    <property type="entry name" value="SBP_bac_8"/>
    <property type="match status" value="1"/>
</dbReference>
<dbReference type="RefSeq" id="WP_197718420.1">
    <property type="nucleotide sequence ID" value="NZ_LR134476.1"/>
</dbReference>
<feature type="chain" id="PRO_5019337935" evidence="2">
    <location>
        <begin position="24"/>
        <end position="390"/>
    </location>
</feature>
<organism evidence="3 4">
    <name type="scientific">Trueperella bialowiezensis</name>
    <dbReference type="NCBI Taxonomy" id="312285"/>
    <lineage>
        <taxon>Bacteria</taxon>
        <taxon>Bacillati</taxon>
        <taxon>Actinomycetota</taxon>
        <taxon>Actinomycetes</taxon>
        <taxon>Actinomycetales</taxon>
        <taxon>Actinomycetaceae</taxon>
        <taxon>Trueperella</taxon>
    </lineage>
</organism>
<dbReference type="KEGG" id="tbw:NCTC13354_01215"/>